<dbReference type="STRING" id="1210090.GCA_001613185_00953"/>
<proteinExistence type="predicted"/>
<evidence type="ECO:0000313" key="1">
    <source>
        <dbReference type="EMBL" id="RBO87963.1"/>
    </source>
</evidence>
<evidence type="ECO:0000313" key="2">
    <source>
        <dbReference type="Proteomes" id="UP000252586"/>
    </source>
</evidence>
<dbReference type="RefSeq" id="WP_147265898.1">
    <property type="nucleotide sequence ID" value="NZ_QNRE01000010.1"/>
</dbReference>
<protein>
    <recommendedName>
        <fullName evidence="3">Tail assembly chaperone</fullName>
    </recommendedName>
</protein>
<dbReference type="EMBL" id="QNRE01000010">
    <property type="protein sequence ID" value="RBO87963.1"/>
    <property type="molecule type" value="Genomic_DNA"/>
</dbReference>
<keyword evidence="2" id="KW-1185">Reference proteome</keyword>
<organism evidence="1 2">
    <name type="scientific">Nocardia puris</name>
    <dbReference type="NCBI Taxonomy" id="208602"/>
    <lineage>
        <taxon>Bacteria</taxon>
        <taxon>Bacillati</taxon>
        <taxon>Actinomycetota</taxon>
        <taxon>Actinomycetes</taxon>
        <taxon>Mycobacteriales</taxon>
        <taxon>Nocardiaceae</taxon>
        <taxon>Nocardia</taxon>
    </lineage>
</organism>
<comment type="caution">
    <text evidence="1">The sequence shown here is derived from an EMBL/GenBank/DDBJ whole genome shotgun (WGS) entry which is preliminary data.</text>
</comment>
<dbReference type="AlphaFoldDB" id="A0A366DD48"/>
<accession>A0A366DD48</accession>
<dbReference type="OrthoDB" id="4570572at2"/>
<name>A0A366DD48_9NOCA</name>
<reference evidence="1 2" key="1">
    <citation type="submission" date="2018-06" db="EMBL/GenBank/DDBJ databases">
        <title>Genomic Encyclopedia of Type Strains, Phase IV (KMG-IV): sequencing the most valuable type-strain genomes for metagenomic binning, comparative biology and taxonomic classification.</title>
        <authorList>
            <person name="Goeker M."/>
        </authorList>
    </citation>
    <scope>NUCLEOTIDE SEQUENCE [LARGE SCALE GENOMIC DNA]</scope>
    <source>
        <strain evidence="1 2">DSM 44599</strain>
    </source>
</reference>
<sequence length="124" mass="13252">MPKKTPRPMSRWAQLKAEAKKNYIAPDPYIFDGADPPVEISAPDSLERSLALATLLDAAGSVAVRDLEAMIAALVGRAAYPAVWDAIRDEPVEVTLALVQDIQRHFDAAPDESAADLPGGAQDS</sequence>
<evidence type="ECO:0008006" key="3">
    <source>
        <dbReference type="Google" id="ProtNLM"/>
    </source>
</evidence>
<dbReference type="Proteomes" id="UP000252586">
    <property type="component" value="Unassembled WGS sequence"/>
</dbReference>
<gene>
    <name evidence="1" type="ORF">DFR74_110219</name>
</gene>